<evidence type="ECO:0000313" key="2">
    <source>
        <dbReference type="Proteomes" id="UP000607653"/>
    </source>
</evidence>
<keyword evidence="2" id="KW-1185">Reference proteome</keyword>
<comment type="caution">
    <text evidence="1">The sequence shown here is derived from an EMBL/GenBank/DDBJ whole genome shotgun (WGS) entry which is preliminary data.</text>
</comment>
<proteinExistence type="predicted"/>
<evidence type="ECO:0000313" key="1">
    <source>
        <dbReference type="EMBL" id="DAD22853.1"/>
    </source>
</evidence>
<protein>
    <submittedName>
        <fullName evidence="1">Uncharacterized protein</fullName>
    </submittedName>
</protein>
<accession>A0A822XT17</accession>
<organism evidence="1 2">
    <name type="scientific">Nelumbo nucifera</name>
    <name type="common">Sacred lotus</name>
    <dbReference type="NCBI Taxonomy" id="4432"/>
    <lineage>
        <taxon>Eukaryota</taxon>
        <taxon>Viridiplantae</taxon>
        <taxon>Streptophyta</taxon>
        <taxon>Embryophyta</taxon>
        <taxon>Tracheophyta</taxon>
        <taxon>Spermatophyta</taxon>
        <taxon>Magnoliopsida</taxon>
        <taxon>Proteales</taxon>
        <taxon>Nelumbonaceae</taxon>
        <taxon>Nelumbo</taxon>
    </lineage>
</organism>
<dbReference type="Proteomes" id="UP000607653">
    <property type="component" value="Unassembled WGS sequence"/>
</dbReference>
<name>A0A822XT17_NELNU</name>
<sequence length="87" mass="9911">MQANNKKKKKRRSFNRQLQRKVVPTWLKEKFAAGLHPSVSFGFLGFLLFWLPLFGLHEAEAGAAGTLKQELHCFLPSCAECSENNYV</sequence>
<dbReference type="EMBL" id="DUZY01000001">
    <property type="protein sequence ID" value="DAD22853.1"/>
    <property type="molecule type" value="Genomic_DNA"/>
</dbReference>
<reference evidence="1 2" key="1">
    <citation type="journal article" date="2020" name="Mol. Biol. Evol.">
        <title>Distinct Expression and Methylation Patterns for Genes with Different Fates following a Single Whole-Genome Duplication in Flowering Plants.</title>
        <authorList>
            <person name="Shi T."/>
            <person name="Rahmani R.S."/>
            <person name="Gugger P.F."/>
            <person name="Wang M."/>
            <person name="Li H."/>
            <person name="Zhang Y."/>
            <person name="Li Z."/>
            <person name="Wang Q."/>
            <person name="Van de Peer Y."/>
            <person name="Marchal K."/>
            <person name="Chen J."/>
        </authorList>
    </citation>
    <scope>NUCLEOTIDE SEQUENCE [LARGE SCALE GENOMIC DNA]</scope>
    <source>
        <tissue evidence="1">Leaf</tissue>
    </source>
</reference>
<dbReference type="AlphaFoldDB" id="A0A822XT17"/>
<gene>
    <name evidence="1" type="ORF">HUJ06_024316</name>
</gene>